<dbReference type="InterPro" id="IPR029044">
    <property type="entry name" value="Nucleotide-diphossugar_trans"/>
</dbReference>
<protein>
    <recommendedName>
        <fullName evidence="9">Glycosyltransferase 2-like domain-containing protein</fullName>
    </recommendedName>
</protein>
<evidence type="ECO:0000259" key="9">
    <source>
        <dbReference type="Pfam" id="PF00535"/>
    </source>
</evidence>
<dbReference type="GO" id="GO:0016757">
    <property type="term" value="F:glycosyltransferase activity"/>
    <property type="evidence" value="ECO:0007669"/>
    <property type="project" value="UniProtKB-KW"/>
</dbReference>
<dbReference type="Pfam" id="PF13506">
    <property type="entry name" value="Glyco_transf_21"/>
    <property type="match status" value="1"/>
</dbReference>
<evidence type="ECO:0000256" key="1">
    <source>
        <dbReference type="ARBA" id="ARBA00004141"/>
    </source>
</evidence>
<evidence type="ECO:0000313" key="10">
    <source>
        <dbReference type="EMBL" id="TCT00389.1"/>
    </source>
</evidence>
<dbReference type="AlphaFoldDB" id="A0A4R3LLH4"/>
<gene>
    <name evidence="10" type="ORF">EDC25_103157</name>
</gene>
<dbReference type="Gene3D" id="3.90.550.10">
    <property type="entry name" value="Spore Coat Polysaccharide Biosynthesis Protein SpsA, Chain A"/>
    <property type="match status" value="1"/>
</dbReference>
<comment type="pathway">
    <text evidence="3">Sphingolipid metabolism.</text>
</comment>
<evidence type="ECO:0000256" key="4">
    <source>
        <dbReference type="ARBA" id="ARBA00022676"/>
    </source>
</evidence>
<accession>A0A4R3LLH4</accession>
<evidence type="ECO:0000256" key="7">
    <source>
        <dbReference type="ARBA" id="ARBA00022989"/>
    </source>
</evidence>
<organism evidence="10 11">
    <name type="scientific">Pseudofulvimonas gallinarii</name>
    <dbReference type="NCBI Taxonomy" id="634155"/>
    <lineage>
        <taxon>Bacteria</taxon>
        <taxon>Pseudomonadati</taxon>
        <taxon>Pseudomonadota</taxon>
        <taxon>Gammaproteobacteria</taxon>
        <taxon>Lysobacterales</taxon>
        <taxon>Rhodanobacteraceae</taxon>
        <taxon>Pseudofulvimonas</taxon>
    </lineage>
</organism>
<evidence type="ECO:0000256" key="3">
    <source>
        <dbReference type="ARBA" id="ARBA00004991"/>
    </source>
</evidence>
<comment type="pathway">
    <text evidence="2">Lipid metabolism; sphingolipid metabolism.</text>
</comment>
<keyword evidence="6" id="KW-0812">Transmembrane</keyword>
<dbReference type="GO" id="GO:0016020">
    <property type="term" value="C:membrane"/>
    <property type="evidence" value="ECO:0007669"/>
    <property type="project" value="UniProtKB-SubCell"/>
</dbReference>
<sequence>MPQSGAATDTRSDHPPLTTAVVVSHCSAATIEACLRAALSSTAPVEVVVVDNASDDATRLLLAEQQRAEPFLTVQLNDDNRGFASACNQGAALARGDALLFLNPDAFVEADTVRRLRTLLSAHPDVGLLGCSVLDEGGRPHGPQRRREPTWRRSLMSLCGLSRLENRWRALAGVEVRTPLPDTELVDVDAVNGALMLLPRPVFEQIGGFDEAFRLHAEDLDLCRRIRDAGLRVAMAPAIPVTHVGGVSSRRRRFQVEWWKTRSLWRYFRKHDPAAGRRGIAAVIALGLALRLALKLPRQLLPGRSPGKRSAPGKKNR</sequence>
<dbReference type="InterPro" id="IPR025993">
    <property type="entry name" value="Ceramide_glucosylTrfase"/>
</dbReference>
<name>A0A4R3LLH4_9GAMM</name>
<dbReference type="PANTHER" id="PTHR43179">
    <property type="entry name" value="RHAMNOSYLTRANSFERASE WBBL"/>
    <property type="match status" value="1"/>
</dbReference>
<evidence type="ECO:0000256" key="5">
    <source>
        <dbReference type="ARBA" id="ARBA00022679"/>
    </source>
</evidence>
<keyword evidence="4" id="KW-0328">Glycosyltransferase</keyword>
<evidence type="ECO:0000256" key="2">
    <source>
        <dbReference type="ARBA" id="ARBA00004760"/>
    </source>
</evidence>
<keyword evidence="7" id="KW-1133">Transmembrane helix</keyword>
<dbReference type="Proteomes" id="UP000294599">
    <property type="component" value="Unassembled WGS sequence"/>
</dbReference>
<evidence type="ECO:0000256" key="6">
    <source>
        <dbReference type="ARBA" id="ARBA00022692"/>
    </source>
</evidence>
<comment type="subcellular location">
    <subcellularLocation>
        <location evidence="1">Membrane</location>
        <topology evidence="1">Multi-pass membrane protein</topology>
    </subcellularLocation>
</comment>
<dbReference type="RefSeq" id="WP_164484079.1">
    <property type="nucleotide sequence ID" value="NZ_JBHLWF010000007.1"/>
</dbReference>
<keyword evidence="5" id="KW-0808">Transferase</keyword>
<reference evidence="10 11" key="1">
    <citation type="submission" date="2019-03" db="EMBL/GenBank/DDBJ databases">
        <title>Genomic Encyclopedia of Type Strains, Phase IV (KMG-IV): sequencing the most valuable type-strain genomes for metagenomic binning, comparative biology and taxonomic classification.</title>
        <authorList>
            <person name="Goeker M."/>
        </authorList>
    </citation>
    <scope>NUCLEOTIDE SEQUENCE [LARGE SCALE GENOMIC DNA]</scope>
    <source>
        <strain evidence="10 11">DSM 21944</strain>
    </source>
</reference>
<dbReference type="InterPro" id="IPR001173">
    <property type="entry name" value="Glyco_trans_2-like"/>
</dbReference>
<evidence type="ECO:0000256" key="8">
    <source>
        <dbReference type="ARBA" id="ARBA00023136"/>
    </source>
</evidence>
<dbReference type="EMBL" id="SMAF01000003">
    <property type="protein sequence ID" value="TCT00389.1"/>
    <property type="molecule type" value="Genomic_DNA"/>
</dbReference>
<dbReference type="PANTHER" id="PTHR43179:SF7">
    <property type="entry name" value="RHAMNOSYLTRANSFERASE WBBL"/>
    <property type="match status" value="1"/>
</dbReference>
<keyword evidence="8" id="KW-0472">Membrane</keyword>
<dbReference type="SUPFAM" id="SSF53448">
    <property type="entry name" value="Nucleotide-diphospho-sugar transferases"/>
    <property type="match status" value="1"/>
</dbReference>
<feature type="domain" description="Glycosyltransferase 2-like" evidence="9">
    <location>
        <begin position="20"/>
        <end position="154"/>
    </location>
</feature>
<evidence type="ECO:0000313" key="11">
    <source>
        <dbReference type="Proteomes" id="UP000294599"/>
    </source>
</evidence>
<dbReference type="CDD" id="cd04186">
    <property type="entry name" value="GT_2_like_c"/>
    <property type="match status" value="1"/>
</dbReference>
<keyword evidence="11" id="KW-1185">Reference proteome</keyword>
<dbReference type="Pfam" id="PF00535">
    <property type="entry name" value="Glycos_transf_2"/>
    <property type="match status" value="1"/>
</dbReference>
<proteinExistence type="predicted"/>
<comment type="caution">
    <text evidence="10">The sequence shown here is derived from an EMBL/GenBank/DDBJ whole genome shotgun (WGS) entry which is preliminary data.</text>
</comment>